<evidence type="ECO:0000313" key="1">
    <source>
        <dbReference type="EMBL" id="EEG07336.1"/>
    </source>
</evidence>
<keyword evidence="2" id="KW-1185">Reference proteome</keyword>
<gene>
    <name evidence="1" type="ORF">FuraDRAFT_3157</name>
</gene>
<protein>
    <submittedName>
        <fullName evidence="1">Uncharacterized protein</fullName>
    </submittedName>
</protein>
<sequence length="117" mass="12857">MIGAGASVIVQIIAAVVAAKHEARSFHRTLRKEAIANVTDAYEYALNVTFNMQRGRGPDEATYGNVFAQIELRGSPAVKKLVREFRGLGPPERPSFNMDVLISAMQEHISQLEAESE</sequence>
<dbReference type="EMBL" id="ACIS01000009">
    <property type="protein sequence ID" value="EEG07336.1"/>
    <property type="molecule type" value="Genomic_DNA"/>
</dbReference>
<evidence type="ECO:0000313" key="2">
    <source>
        <dbReference type="Proteomes" id="UP000003165"/>
    </source>
</evidence>
<reference evidence="1 2" key="1">
    <citation type="submission" date="2009-02" db="EMBL/GenBank/DDBJ databases">
        <title>Sequencing of the draft genome and assembly of Lutiella nitroferrum 2002.</title>
        <authorList>
            <consortium name="US DOE Joint Genome Institute (JGI-PGF)"/>
            <person name="Lucas S."/>
            <person name="Copeland A."/>
            <person name="Lapidus A."/>
            <person name="Glavina del Rio T."/>
            <person name="Tice H."/>
            <person name="Bruce D."/>
            <person name="Goodwin L."/>
            <person name="Pitluck S."/>
            <person name="Larimer F."/>
            <person name="Land M.L."/>
            <person name="Hauser L."/>
            <person name="Coates J.D."/>
        </authorList>
    </citation>
    <scope>NUCLEOTIDE SEQUENCE [LARGE SCALE GENOMIC DNA]</scope>
    <source>
        <strain evidence="1 2">2002</strain>
    </source>
</reference>
<accession>B9Z721</accession>
<name>B9Z721_9NEIS</name>
<dbReference type="AlphaFoldDB" id="B9Z721"/>
<dbReference type="Proteomes" id="UP000003165">
    <property type="component" value="Unassembled WGS sequence"/>
</dbReference>
<organism evidence="1 2">
    <name type="scientific">Pseudogulbenkiania ferrooxidans 2002</name>
    <dbReference type="NCBI Taxonomy" id="279714"/>
    <lineage>
        <taxon>Bacteria</taxon>
        <taxon>Pseudomonadati</taxon>
        <taxon>Pseudomonadota</taxon>
        <taxon>Betaproteobacteria</taxon>
        <taxon>Neisseriales</taxon>
        <taxon>Chromobacteriaceae</taxon>
        <taxon>Pseudogulbenkiania</taxon>
    </lineage>
</organism>
<proteinExistence type="predicted"/>
<comment type="caution">
    <text evidence="1">The sequence shown here is derived from an EMBL/GenBank/DDBJ whole genome shotgun (WGS) entry which is preliminary data.</text>
</comment>